<dbReference type="EMBL" id="WUYX01000046">
    <property type="protein sequence ID" value="MXV63352.1"/>
    <property type="molecule type" value="Genomic_DNA"/>
</dbReference>
<feature type="compositionally biased region" description="Low complexity" evidence="1">
    <location>
        <begin position="314"/>
        <end position="343"/>
    </location>
</feature>
<feature type="compositionally biased region" description="Basic and acidic residues" evidence="1">
    <location>
        <begin position="248"/>
        <end position="257"/>
    </location>
</feature>
<gene>
    <name evidence="3" type="ORF">GS429_15020</name>
</gene>
<comment type="caution">
    <text evidence="3">The sequence shown here is derived from an EMBL/GenBank/DDBJ whole genome shotgun (WGS) entry which is preliminary data.</text>
</comment>
<dbReference type="Pfam" id="PF23428">
    <property type="entry name" value="DUF7115"/>
    <property type="match status" value="1"/>
</dbReference>
<feature type="compositionally biased region" description="Acidic residues" evidence="1">
    <location>
        <begin position="206"/>
        <end position="217"/>
    </location>
</feature>
<feature type="compositionally biased region" description="Basic and acidic residues" evidence="1">
    <location>
        <begin position="295"/>
        <end position="313"/>
    </location>
</feature>
<feature type="compositionally biased region" description="Basic and acidic residues" evidence="1">
    <location>
        <begin position="382"/>
        <end position="405"/>
    </location>
</feature>
<dbReference type="RefSeq" id="WP_160066174.1">
    <property type="nucleotide sequence ID" value="NZ_WUYX01000046.1"/>
</dbReference>
<feature type="compositionally biased region" description="Polar residues" evidence="1">
    <location>
        <begin position="369"/>
        <end position="378"/>
    </location>
</feature>
<accession>A0A6B0VRD0</accession>
<proteinExistence type="predicted"/>
<feature type="compositionally biased region" description="Acidic residues" evidence="1">
    <location>
        <begin position="415"/>
        <end position="425"/>
    </location>
</feature>
<evidence type="ECO:0000313" key="4">
    <source>
        <dbReference type="Proteomes" id="UP000434101"/>
    </source>
</evidence>
<organism evidence="3 4">
    <name type="scientific">Natronorubrum halalkaliphilum</name>
    <dbReference type="NCBI Taxonomy" id="2691917"/>
    <lineage>
        <taxon>Archaea</taxon>
        <taxon>Methanobacteriati</taxon>
        <taxon>Methanobacteriota</taxon>
        <taxon>Stenosarchaea group</taxon>
        <taxon>Halobacteria</taxon>
        <taxon>Halobacteriales</taxon>
        <taxon>Natrialbaceae</taxon>
        <taxon>Natronorubrum</taxon>
    </lineage>
</organism>
<feature type="region of interest" description="Disordered" evidence="1">
    <location>
        <begin position="206"/>
        <end position="438"/>
    </location>
</feature>
<feature type="compositionally biased region" description="Acidic residues" evidence="1">
    <location>
        <begin position="285"/>
        <end position="294"/>
    </location>
</feature>
<feature type="compositionally biased region" description="Basic and acidic residues" evidence="1">
    <location>
        <begin position="354"/>
        <end position="366"/>
    </location>
</feature>
<evidence type="ECO:0000259" key="2">
    <source>
        <dbReference type="Pfam" id="PF23428"/>
    </source>
</evidence>
<feature type="compositionally biased region" description="Basic and acidic residues" evidence="1">
    <location>
        <begin position="426"/>
        <end position="438"/>
    </location>
</feature>
<dbReference type="AlphaFoldDB" id="A0A6B0VRD0"/>
<dbReference type="InterPro" id="IPR055539">
    <property type="entry name" value="DUF7115"/>
</dbReference>
<evidence type="ECO:0000313" key="3">
    <source>
        <dbReference type="EMBL" id="MXV63352.1"/>
    </source>
</evidence>
<dbReference type="Proteomes" id="UP000434101">
    <property type="component" value="Unassembled WGS sequence"/>
</dbReference>
<evidence type="ECO:0000256" key="1">
    <source>
        <dbReference type="SAM" id="MobiDB-lite"/>
    </source>
</evidence>
<dbReference type="OrthoDB" id="307384at2157"/>
<sequence>MSVPGIVQSTLNGEEIAARVSLGSEDELFITPSSTLVYRSDGLLSDESVDEFPHDADRLTLSEGRRKTKFSLEYPLDGTREFTVPPSKTDAVLHPVLAGVLNGNEITDPGETVVQTYRFSELTLIITSDRLVKHIGGAVWDGDYEEYHFADVTGLAFEDGSVATQIVLTANGRPQRIKAPNEEANDLRERLKRALFEYHDVGSLEELNETLGDDDEPDQRREQASVDFGDGVDPLDANPPELDDRETSDEPSHEAGGRTDPQSSDPLAGDTAAVGTDPETVPAETESESESEAEAEAKAETEPKRELERESEPRQSPSRQRSDQQTETQTTTAPTQTGTQSTTKPRSQTESEPEPDRDAAATRETDTTFEMSAETSTDPEPELERSESIETGDASDRDDRDHEVDSATSILDSVTEPEPESDAEPDSGHGTDPELVERLESLEAAVEQQSELIERQQRTIEQLIAELREGR</sequence>
<reference evidence="3 4" key="1">
    <citation type="submission" date="2020-01" db="EMBL/GenBank/DDBJ databases">
        <title>Natronorubrum sp. JWXQ-INN 674 isolated from Inner Mongolia Autonomous Region of China.</title>
        <authorList>
            <person name="Xue Q."/>
        </authorList>
    </citation>
    <scope>NUCLEOTIDE SEQUENCE [LARGE SCALE GENOMIC DNA]</scope>
    <source>
        <strain evidence="3 4">JWXQ-INN-674</strain>
    </source>
</reference>
<keyword evidence="4" id="KW-1185">Reference proteome</keyword>
<feature type="domain" description="DUF7115" evidence="2">
    <location>
        <begin position="1"/>
        <end position="108"/>
    </location>
</feature>
<protein>
    <recommendedName>
        <fullName evidence="2">DUF7115 domain-containing protein</fullName>
    </recommendedName>
</protein>
<name>A0A6B0VRD0_9EURY</name>